<evidence type="ECO:0000256" key="5">
    <source>
        <dbReference type="ARBA" id="ARBA00037230"/>
    </source>
</evidence>
<proteinExistence type="inferred from homology"/>
<gene>
    <name evidence="10" type="ORF">BXY39_3552</name>
</gene>
<feature type="chain" id="PRO_5017855919" description="Cytochrome c-type biogenesis protein" evidence="7">
    <location>
        <begin position="23"/>
        <end position="167"/>
    </location>
</feature>
<dbReference type="GO" id="GO:0017004">
    <property type="term" value="P:cytochrome complex assembly"/>
    <property type="evidence" value="ECO:0007669"/>
    <property type="project" value="UniProtKB-ARBA"/>
</dbReference>
<protein>
    <recommendedName>
        <fullName evidence="7">Cytochrome c-type biogenesis protein</fullName>
    </recommendedName>
</protein>
<keyword evidence="3 7" id="KW-0479">Metal-binding</keyword>
<evidence type="ECO:0000256" key="8">
    <source>
        <dbReference type="SAM" id="MobiDB-lite"/>
    </source>
</evidence>
<dbReference type="InParanoid" id="A0A3M0C132"/>
<evidence type="ECO:0000256" key="6">
    <source>
        <dbReference type="ARBA" id="ARBA00060491"/>
    </source>
</evidence>
<keyword evidence="7" id="KW-1133">Transmembrane helix</keyword>
<reference evidence="10 11" key="1">
    <citation type="submission" date="2018-10" db="EMBL/GenBank/DDBJ databases">
        <title>Genomic Encyclopedia of Archaeal and Bacterial Type Strains, Phase II (KMG-II): from individual species to whole genera.</title>
        <authorList>
            <person name="Goeker M."/>
        </authorList>
    </citation>
    <scope>NUCLEOTIDE SEQUENCE [LARGE SCALE GENOMIC DNA]</scope>
    <source>
        <strain evidence="10 11">DSM 25217</strain>
    </source>
</reference>
<feature type="region of interest" description="Disordered" evidence="8">
    <location>
        <begin position="133"/>
        <end position="167"/>
    </location>
</feature>
<feature type="transmembrane region" description="Helical" evidence="7">
    <location>
        <begin position="105"/>
        <end position="123"/>
    </location>
</feature>
<organism evidence="10 11">
    <name type="scientific">Eilatimonas milleporae</name>
    <dbReference type="NCBI Taxonomy" id="911205"/>
    <lineage>
        <taxon>Bacteria</taxon>
        <taxon>Pseudomonadati</taxon>
        <taxon>Pseudomonadota</taxon>
        <taxon>Alphaproteobacteria</taxon>
        <taxon>Kordiimonadales</taxon>
        <taxon>Kordiimonadaceae</taxon>
        <taxon>Eilatimonas</taxon>
    </lineage>
</organism>
<dbReference type="FunFam" id="1.10.8.640:FF:000001">
    <property type="entry name" value="Cytochrome c-type biogenesis protein"/>
    <property type="match status" value="1"/>
</dbReference>
<keyword evidence="7" id="KW-0472">Membrane</keyword>
<dbReference type="PANTHER" id="PTHR47601">
    <property type="match status" value="1"/>
</dbReference>
<dbReference type="EMBL" id="REFR01000015">
    <property type="protein sequence ID" value="RMB02040.1"/>
    <property type="molecule type" value="Genomic_DNA"/>
</dbReference>
<dbReference type="GO" id="GO:0046872">
    <property type="term" value="F:metal ion binding"/>
    <property type="evidence" value="ECO:0007669"/>
    <property type="project" value="UniProtKB-KW"/>
</dbReference>
<evidence type="ECO:0000313" key="10">
    <source>
        <dbReference type="EMBL" id="RMB02040.1"/>
    </source>
</evidence>
<comment type="function">
    <text evidence="5">Required for the biogenesis of c-type cytochromes. Possible subunit of a heme lyase.</text>
</comment>
<evidence type="ECO:0000256" key="2">
    <source>
        <dbReference type="ARBA" id="ARBA00022617"/>
    </source>
</evidence>
<feature type="signal peptide" evidence="7">
    <location>
        <begin position="1"/>
        <end position="22"/>
    </location>
</feature>
<dbReference type="GO" id="GO:0016020">
    <property type="term" value="C:membrane"/>
    <property type="evidence" value="ECO:0007669"/>
    <property type="project" value="UniProtKB-SubCell"/>
</dbReference>
<dbReference type="Proteomes" id="UP000271227">
    <property type="component" value="Unassembled WGS sequence"/>
</dbReference>
<keyword evidence="4 7" id="KW-0408">Iron</keyword>
<comment type="subcellular location">
    <subcellularLocation>
        <location evidence="6">Membrane</location>
        <topology evidence="6">Single-pass membrane protein</topology>
        <orientation evidence="6">Periplasmic side</orientation>
    </subcellularLocation>
</comment>
<dbReference type="InterPro" id="IPR005616">
    <property type="entry name" value="CcmH/CycL/Ccl2/NrfF_N"/>
</dbReference>
<dbReference type="AlphaFoldDB" id="A0A3M0C132"/>
<feature type="domain" description="CcmH/CycL/Ccl2/NrfF N-terminal" evidence="9">
    <location>
        <begin position="9"/>
        <end position="152"/>
    </location>
</feature>
<sequence>MSHVFLRLAVVLALSLPALSVAVDETPLKDPALEARARTVMKDIRCLVCQNQSIEDSNADLARDLRQIVREQVAAGKTDDEIRAYLVARYGDWVLLKPPFDMRTAFLWMSPLLFLGLAVLLLIRRDRAHGAGAIPPDPDLSAEERARLDSLLETAPGTPRNGHLERE</sequence>
<dbReference type="Pfam" id="PF03918">
    <property type="entry name" value="CcmH"/>
    <property type="match status" value="1"/>
</dbReference>
<dbReference type="PANTHER" id="PTHR47601:SF1">
    <property type="entry name" value="CYTOCHROME C-TYPE BIOGENESIS CCMH-LIKE MITOCHONDRIAL PROTEIN"/>
    <property type="match status" value="1"/>
</dbReference>
<name>A0A3M0C132_9PROT</name>
<dbReference type="CDD" id="cd16378">
    <property type="entry name" value="CcmH_N"/>
    <property type="match status" value="1"/>
</dbReference>
<comment type="caution">
    <text evidence="10">The sequence shown here is derived from an EMBL/GenBank/DDBJ whole genome shotgun (WGS) entry which is preliminary data.</text>
</comment>
<dbReference type="RefSeq" id="WP_170163898.1">
    <property type="nucleotide sequence ID" value="NZ_REFR01000015.1"/>
</dbReference>
<dbReference type="InterPro" id="IPR038297">
    <property type="entry name" value="CcmH/CycL/NrfF/Ccl2_sf"/>
</dbReference>
<keyword evidence="7" id="KW-0812">Transmembrane</keyword>
<dbReference type="Gene3D" id="1.10.8.640">
    <property type="entry name" value="Cytochrome C biogenesis protein"/>
    <property type="match status" value="1"/>
</dbReference>
<dbReference type="FunCoup" id="A0A3M0C132">
    <property type="interactions" value="107"/>
</dbReference>
<comment type="similarity">
    <text evidence="1 7">Belongs to the CcmH/CycL/Ccl2/NrfF family.</text>
</comment>
<evidence type="ECO:0000259" key="9">
    <source>
        <dbReference type="Pfam" id="PF03918"/>
    </source>
</evidence>
<evidence type="ECO:0000256" key="1">
    <source>
        <dbReference type="ARBA" id="ARBA00010342"/>
    </source>
</evidence>
<keyword evidence="2 7" id="KW-0349">Heme</keyword>
<evidence type="ECO:0000256" key="4">
    <source>
        <dbReference type="ARBA" id="ARBA00023004"/>
    </source>
</evidence>
<evidence type="ECO:0000256" key="3">
    <source>
        <dbReference type="ARBA" id="ARBA00022723"/>
    </source>
</evidence>
<evidence type="ECO:0000256" key="7">
    <source>
        <dbReference type="RuleBase" id="RU364112"/>
    </source>
</evidence>
<keyword evidence="11" id="KW-1185">Reference proteome</keyword>
<accession>A0A3M0C132</accession>
<evidence type="ECO:0000313" key="11">
    <source>
        <dbReference type="Proteomes" id="UP000271227"/>
    </source>
</evidence>
<keyword evidence="7" id="KW-0732">Signal</keyword>